<dbReference type="InterPro" id="IPR019734">
    <property type="entry name" value="TPR_rpt"/>
</dbReference>
<keyword evidence="10" id="KW-0479">Metal-binding</keyword>
<comment type="caution">
    <text evidence="21">The sequence shown here is derived from an EMBL/GenBank/DDBJ whole genome shotgun (WGS) entry which is preliminary data.</text>
</comment>
<dbReference type="InterPro" id="IPR004358">
    <property type="entry name" value="Sig_transdc_His_kin-like_C"/>
</dbReference>
<evidence type="ECO:0000256" key="7">
    <source>
        <dbReference type="ARBA" id="ARBA00022490"/>
    </source>
</evidence>
<evidence type="ECO:0000256" key="19">
    <source>
        <dbReference type="SAM" id="Phobius"/>
    </source>
</evidence>
<evidence type="ECO:0000256" key="17">
    <source>
        <dbReference type="ARBA" id="ARBA00024827"/>
    </source>
</evidence>
<keyword evidence="6" id="KW-0004">4Fe-4S</keyword>
<evidence type="ECO:0000256" key="15">
    <source>
        <dbReference type="ARBA" id="ARBA00023012"/>
    </source>
</evidence>
<protein>
    <recommendedName>
        <fullName evidence="5">Oxygen sensor histidine kinase NreB</fullName>
        <ecNumber evidence="4">2.7.13.3</ecNumber>
    </recommendedName>
    <alternativeName>
        <fullName evidence="18">Nitrogen regulation protein B</fullName>
    </alternativeName>
</protein>
<comment type="catalytic activity">
    <reaction evidence="1">
        <text>ATP + protein L-histidine = ADP + protein N-phospho-L-histidine.</text>
        <dbReference type="EC" id="2.7.13.3"/>
    </reaction>
</comment>
<dbReference type="InterPro" id="IPR011712">
    <property type="entry name" value="Sig_transdc_His_kin_sub3_dim/P"/>
</dbReference>
<feature type="transmembrane region" description="Helical" evidence="19">
    <location>
        <begin position="345"/>
        <end position="365"/>
    </location>
</feature>
<keyword evidence="7" id="KW-0963">Cytoplasm</keyword>
<dbReference type="Gene3D" id="1.25.40.10">
    <property type="entry name" value="Tetratricopeptide repeat domain"/>
    <property type="match status" value="1"/>
</dbReference>
<evidence type="ECO:0000256" key="11">
    <source>
        <dbReference type="ARBA" id="ARBA00022741"/>
    </source>
</evidence>
<sequence length="610" mass="70541">MREITKLFFALVILIYSSAVECSNKEVVSYTTSSLIIHSQVKDSLLLEKFRKADSLFLVKDYPKAVEVTTELLYQAKKEKNIELQSLANYLMAQIWYKTKAYKKSAKYFRKSLSSFSRNRMNNTLLKELKVEDNDFLFLENNFKLGVTYHRLLERNDSIIKFQDSALYYYGKVIDSETFKRKALKLQSKTYSNLSSIYMHDSMFDTAELYANKSIQIESDFSKNFYDLAGAYGNLAGIYLYESDYEKSKQTTLKALNFLDNIKGEKADRYKADLYFNLAYAMYMLRDYKAYEFQEKSYNIFDKLRGDELRKIVEKANAEKNFEIGMKEGILQEEIKLLEQKDKTWGVTVLSISILIILIGTIAYFKFRQKNLSLKVSRNELIQQQKIEKLKSESQIRILNATIDGKESERKQIAETLHDSVSTLLSSANLHLQACRSQFNGSTPVEIEKSQKIITEASDKIRDLSHTLVSSVLLKFGLQYSLKDMADKYSNSQIEIRTDISDLRRYDQGFEIKTYNIIQEFINNVLKHSKASKAELTLFEKDQRLMLSINDNGQGFNKDLIPEKDGLGINQIDARIKMMQGKFTIESSKGNGTKISVELPIHEREAVTFA</sequence>
<feature type="domain" description="Histidine kinase" evidence="20">
    <location>
        <begin position="412"/>
        <end position="603"/>
    </location>
</feature>
<dbReference type="Proteomes" id="UP001257277">
    <property type="component" value="Unassembled WGS sequence"/>
</dbReference>
<proteinExistence type="predicted"/>
<keyword evidence="12" id="KW-0418">Kinase</keyword>
<dbReference type="InterPro" id="IPR050482">
    <property type="entry name" value="Sensor_HK_TwoCompSys"/>
</dbReference>
<comment type="function">
    <text evidence="17">Member of the two-component regulatory system NreB/NreC involved in the control of dissimilatory nitrate/nitrite reduction in response to oxygen. NreB functions as a direct oxygen sensor histidine kinase which is autophosphorylated, in the absence of oxygen, probably at the conserved histidine residue, and transfers its phosphate group probably to a conserved aspartate residue of NreC. NreB/NreC activates the expression of the nitrate (narGHJI) and nitrite (nir) reductase operons, as well as the putative nitrate transporter gene narT.</text>
</comment>
<dbReference type="PRINTS" id="PR00344">
    <property type="entry name" value="BCTRLSENSOR"/>
</dbReference>
<dbReference type="InterPro" id="IPR011990">
    <property type="entry name" value="TPR-like_helical_dom_sf"/>
</dbReference>
<evidence type="ECO:0000256" key="10">
    <source>
        <dbReference type="ARBA" id="ARBA00022723"/>
    </source>
</evidence>
<dbReference type="Gene3D" id="3.30.565.10">
    <property type="entry name" value="Histidine kinase-like ATPase, C-terminal domain"/>
    <property type="match status" value="1"/>
</dbReference>
<evidence type="ECO:0000256" key="9">
    <source>
        <dbReference type="ARBA" id="ARBA00022679"/>
    </source>
</evidence>
<evidence type="ECO:0000256" key="8">
    <source>
        <dbReference type="ARBA" id="ARBA00022553"/>
    </source>
</evidence>
<keyword evidence="14" id="KW-0408">Iron</keyword>
<keyword evidence="19" id="KW-1133">Transmembrane helix</keyword>
<dbReference type="EMBL" id="JAVTTO010000003">
    <property type="protein sequence ID" value="MDT7832271.1"/>
    <property type="molecule type" value="Genomic_DNA"/>
</dbReference>
<evidence type="ECO:0000256" key="1">
    <source>
        <dbReference type="ARBA" id="ARBA00000085"/>
    </source>
</evidence>
<evidence type="ECO:0000313" key="21">
    <source>
        <dbReference type="EMBL" id="MDT7832271.1"/>
    </source>
</evidence>
<dbReference type="PANTHER" id="PTHR24421">
    <property type="entry name" value="NITRATE/NITRITE SENSOR PROTEIN NARX-RELATED"/>
    <property type="match status" value="1"/>
</dbReference>
<dbReference type="Gene3D" id="1.20.5.1930">
    <property type="match status" value="1"/>
</dbReference>
<keyword evidence="11" id="KW-0547">Nucleotide-binding</keyword>
<accession>A0ABU3LEY7</accession>
<dbReference type="SUPFAM" id="SSF48452">
    <property type="entry name" value="TPR-like"/>
    <property type="match status" value="1"/>
</dbReference>
<evidence type="ECO:0000256" key="2">
    <source>
        <dbReference type="ARBA" id="ARBA00001966"/>
    </source>
</evidence>
<evidence type="ECO:0000256" key="13">
    <source>
        <dbReference type="ARBA" id="ARBA00022840"/>
    </source>
</evidence>
<comment type="subcellular location">
    <subcellularLocation>
        <location evidence="3">Cytoplasm</location>
    </subcellularLocation>
</comment>
<keyword evidence="22" id="KW-1185">Reference proteome</keyword>
<keyword evidence="19" id="KW-0472">Membrane</keyword>
<dbReference type="GO" id="GO:0005524">
    <property type="term" value="F:ATP binding"/>
    <property type="evidence" value="ECO:0007669"/>
    <property type="project" value="UniProtKB-KW"/>
</dbReference>
<dbReference type="SMART" id="SM00028">
    <property type="entry name" value="TPR"/>
    <property type="match status" value="3"/>
</dbReference>
<evidence type="ECO:0000256" key="6">
    <source>
        <dbReference type="ARBA" id="ARBA00022485"/>
    </source>
</evidence>
<evidence type="ECO:0000256" key="16">
    <source>
        <dbReference type="ARBA" id="ARBA00023014"/>
    </source>
</evidence>
<dbReference type="EC" id="2.7.13.3" evidence="4"/>
<comment type="cofactor">
    <cofactor evidence="2">
        <name>[4Fe-4S] cluster</name>
        <dbReference type="ChEBI" id="CHEBI:49883"/>
    </cofactor>
</comment>
<dbReference type="RefSeq" id="WP_349241531.1">
    <property type="nucleotide sequence ID" value="NZ_JAVTTO010000003.1"/>
</dbReference>
<evidence type="ECO:0000256" key="3">
    <source>
        <dbReference type="ARBA" id="ARBA00004496"/>
    </source>
</evidence>
<gene>
    <name evidence="21" type="ORF">RQM59_07755</name>
</gene>
<dbReference type="SUPFAM" id="SSF55874">
    <property type="entry name" value="ATPase domain of HSP90 chaperone/DNA topoisomerase II/histidine kinase"/>
    <property type="match status" value="1"/>
</dbReference>
<evidence type="ECO:0000256" key="14">
    <source>
        <dbReference type="ARBA" id="ARBA00023004"/>
    </source>
</evidence>
<dbReference type="CDD" id="cd16917">
    <property type="entry name" value="HATPase_UhpB-NarQ-NarX-like"/>
    <property type="match status" value="1"/>
</dbReference>
<dbReference type="PANTHER" id="PTHR24421:SF10">
    <property type="entry name" value="NITRATE_NITRITE SENSOR PROTEIN NARQ"/>
    <property type="match status" value="1"/>
</dbReference>
<keyword evidence="15" id="KW-0902">Two-component regulatory system</keyword>
<keyword evidence="8" id="KW-0597">Phosphoprotein</keyword>
<keyword evidence="19" id="KW-0812">Transmembrane</keyword>
<evidence type="ECO:0000256" key="4">
    <source>
        <dbReference type="ARBA" id="ARBA00012438"/>
    </source>
</evidence>
<evidence type="ECO:0000256" key="5">
    <source>
        <dbReference type="ARBA" id="ARBA00017322"/>
    </source>
</evidence>
<organism evidence="21 22">
    <name type="scientific">Asprobacillus argus</name>
    <dbReference type="NCBI Taxonomy" id="3076534"/>
    <lineage>
        <taxon>Bacteria</taxon>
        <taxon>Pseudomonadati</taxon>
        <taxon>Bacteroidota</taxon>
        <taxon>Flavobacteriia</taxon>
        <taxon>Flavobacteriales</taxon>
        <taxon>Flavobacteriaceae</taxon>
        <taxon>Asprobacillus</taxon>
    </lineage>
</organism>
<evidence type="ECO:0000313" key="22">
    <source>
        <dbReference type="Proteomes" id="UP001257277"/>
    </source>
</evidence>
<keyword evidence="16" id="KW-0411">Iron-sulfur</keyword>
<dbReference type="InterPro" id="IPR005467">
    <property type="entry name" value="His_kinase_dom"/>
</dbReference>
<evidence type="ECO:0000256" key="12">
    <source>
        <dbReference type="ARBA" id="ARBA00022777"/>
    </source>
</evidence>
<dbReference type="InterPro" id="IPR036890">
    <property type="entry name" value="HATPase_C_sf"/>
</dbReference>
<name>A0ABU3LEY7_9FLAO</name>
<dbReference type="Pfam" id="PF02518">
    <property type="entry name" value="HATPase_c"/>
    <property type="match status" value="1"/>
</dbReference>
<keyword evidence="9" id="KW-0808">Transferase</keyword>
<reference evidence="21 22" key="1">
    <citation type="submission" date="2023-09" db="EMBL/GenBank/DDBJ databases">
        <title>Novel taxa isolated from Blanes Bay.</title>
        <authorList>
            <person name="Rey-Velasco X."/>
            <person name="Lucena T."/>
        </authorList>
    </citation>
    <scope>NUCLEOTIDE SEQUENCE [LARGE SCALE GENOMIC DNA]</scope>
    <source>
        <strain evidence="21 22">S356</strain>
    </source>
</reference>
<keyword evidence="13 21" id="KW-0067">ATP-binding</keyword>
<dbReference type="InterPro" id="IPR003594">
    <property type="entry name" value="HATPase_dom"/>
</dbReference>
<dbReference type="PROSITE" id="PS50109">
    <property type="entry name" value="HIS_KIN"/>
    <property type="match status" value="1"/>
</dbReference>
<evidence type="ECO:0000256" key="18">
    <source>
        <dbReference type="ARBA" id="ARBA00030800"/>
    </source>
</evidence>
<dbReference type="Pfam" id="PF07730">
    <property type="entry name" value="HisKA_3"/>
    <property type="match status" value="1"/>
</dbReference>
<evidence type="ECO:0000259" key="20">
    <source>
        <dbReference type="PROSITE" id="PS50109"/>
    </source>
</evidence>